<gene>
    <name evidence="2" type="ORF">KCX82_15990</name>
</gene>
<accession>A0A8J7W5B4</accession>
<feature type="compositionally biased region" description="Basic and acidic residues" evidence="1">
    <location>
        <begin position="27"/>
        <end position="38"/>
    </location>
</feature>
<feature type="region of interest" description="Disordered" evidence="1">
    <location>
        <begin position="1"/>
        <end position="57"/>
    </location>
</feature>
<name>A0A8J7W5B4_9FIRM</name>
<dbReference type="EMBL" id="JAGSND010000012">
    <property type="protein sequence ID" value="MBR0599388.1"/>
    <property type="molecule type" value="Genomic_DNA"/>
</dbReference>
<dbReference type="Proteomes" id="UP000675664">
    <property type="component" value="Unassembled WGS sequence"/>
</dbReference>
<dbReference type="AlphaFoldDB" id="A0A8J7W5B4"/>
<evidence type="ECO:0000313" key="2">
    <source>
        <dbReference type="EMBL" id="MBR0599388.1"/>
    </source>
</evidence>
<keyword evidence="3" id="KW-1185">Reference proteome</keyword>
<protein>
    <submittedName>
        <fullName evidence="2">Uncharacterized protein</fullName>
    </submittedName>
</protein>
<sequence length="57" mass="6746">MDNMNNRNMNNNTKDNPYDNYHGHQSKNIDLKNTKDNTCKNAQDNSQNFKNTQNKEK</sequence>
<organism evidence="2 3">
    <name type="scientific">Sinanaerobacter chloroacetimidivorans</name>
    <dbReference type="NCBI Taxonomy" id="2818044"/>
    <lineage>
        <taxon>Bacteria</taxon>
        <taxon>Bacillati</taxon>
        <taxon>Bacillota</taxon>
        <taxon>Clostridia</taxon>
        <taxon>Peptostreptococcales</taxon>
        <taxon>Anaerovoracaceae</taxon>
        <taxon>Sinanaerobacter</taxon>
    </lineage>
</organism>
<comment type="caution">
    <text evidence="2">The sequence shown here is derived from an EMBL/GenBank/DDBJ whole genome shotgun (WGS) entry which is preliminary data.</text>
</comment>
<evidence type="ECO:0000313" key="3">
    <source>
        <dbReference type="Proteomes" id="UP000675664"/>
    </source>
</evidence>
<feature type="compositionally biased region" description="Polar residues" evidence="1">
    <location>
        <begin position="39"/>
        <end position="57"/>
    </location>
</feature>
<evidence type="ECO:0000256" key="1">
    <source>
        <dbReference type="SAM" id="MobiDB-lite"/>
    </source>
</evidence>
<reference evidence="2" key="1">
    <citation type="submission" date="2021-04" db="EMBL/GenBank/DDBJ databases">
        <title>Sinoanaerobacter chloroacetimidivorans sp. nov., an obligate anaerobic bacterium isolated from anaerobic sludge.</title>
        <authorList>
            <person name="Bao Y."/>
        </authorList>
    </citation>
    <scope>NUCLEOTIDE SEQUENCE</scope>
    <source>
        <strain evidence="2">BAD-6</strain>
    </source>
</reference>
<proteinExistence type="predicted"/>
<reference evidence="2" key="2">
    <citation type="submission" date="2021-04" db="EMBL/GenBank/DDBJ databases">
        <authorList>
            <person name="Liu J."/>
        </authorList>
    </citation>
    <scope>NUCLEOTIDE SEQUENCE</scope>
    <source>
        <strain evidence="2">BAD-6</strain>
    </source>
</reference>
<dbReference type="RefSeq" id="WP_227019520.1">
    <property type="nucleotide sequence ID" value="NZ_JAGSND010000012.1"/>
</dbReference>
<feature type="compositionally biased region" description="Low complexity" evidence="1">
    <location>
        <begin position="1"/>
        <end position="12"/>
    </location>
</feature>